<evidence type="ECO:0000256" key="7">
    <source>
        <dbReference type="ARBA" id="ARBA00023136"/>
    </source>
</evidence>
<dbReference type="AlphaFoldDB" id="A0A813E3W8"/>
<accession>A0A813E3W8</accession>
<evidence type="ECO:0000256" key="4">
    <source>
        <dbReference type="ARBA" id="ARBA00022692"/>
    </source>
</evidence>
<comment type="subcellular location">
    <subcellularLocation>
        <location evidence="1">Membrane</location>
        <topology evidence="1">Multi-pass membrane protein</topology>
    </subcellularLocation>
</comment>
<dbReference type="InterPro" id="IPR023395">
    <property type="entry name" value="MCP_dom_sf"/>
</dbReference>
<organism evidence="9 10">
    <name type="scientific">Polarella glacialis</name>
    <name type="common">Dinoflagellate</name>
    <dbReference type="NCBI Taxonomy" id="89957"/>
    <lineage>
        <taxon>Eukaryota</taxon>
        <taxon>Sar</taxon>
        <taxon>Alveolata</taxon>
        <taxon>Dinophyceae</taxon>
        <taxon>Suessiales</taxon>
        <taxon>Suessiaceae</taxon>
        <taxon>Polarella</taxon>
    </lineage>
</organism>
<keyword evidence="6 8" id="KW-1133">Transmembrane helix</keyword>
<reference evidence="9" key="1">
    <citation type="submission" date="2021-02" db="EMBL/GenBank/DDBJ databases">
        <authorList>
            <person name="Dougan E. K."/>
            <person name="Rhodes N."/>
            <person name="Thang M."/>
            <person name="Chan C."/>
        </authorList>
    </citation>
    <scope>NUCLEOTIDE SEQUENCE</scope>
</reference>
<keyword evidence="10" id="KW-1185">Reference proteome</keyword>
<dbReference type="SUPFAM" id="SSF103506">
    <property type="entry name" value="Mitochondrial carrier"/>
    <property type="match status" value="1"/>
</dbReference>
<dbReference type="EMBL" id="CAJNNV010006372">
    <property type="protein sequence ID" value="CAE8593491.1"/>
    <property type="molecule type" value="Genomic_DNA"/>
</dbReference>
<keyword evidence="7 8" id="KW-0472">Membrane</keyword>
<dbReference type="Pfam" id="PF00153">
    <property type="entry name" value="Mito_carr"/>
    <property type="match status" value="1"/>
</dbReference>
<dbReference type="PANTHER" id="PTHR45618">
    <property type="entry name" value="MITOCHONDRIAL DICARBOXYLATE CARRIER-RELATED"/>
    <property type="match status" value="1"/>
</dbReference>
<feature type="transmembrane region" description="Helical" evidence="8">
    <location>
        <begin position="125"/>
        <end position="146"/>
    </location>
</feature>
<name>A0A813E3W8_POLGL</name>
<evidence type="ECO:0000256" key="1">
    <source>
        <dbReference type="ARBA" id="ARBA00004141"/>
    </source>
</evidence>
<evidence type="ECO:0000256" key="2">
    <source>
        <dbReference type="ARBA" id="ARBA00006375"/>
    </source>
</evidence>
<comment type="caution">
    <text evidence="9">The sequence shown here is derived from an EMBL/GenBank/DDBJ whole genome shotgun (WGS) entry which is preliminary data.</text>
</comment>
<keyword evidence="3" id="KW-0813">Transport</keyword>
<keyword evidence="5" id="KW-0677">Repeat</keyword>
<keyword evidence="4 8" id="KW-0812">Transmembrane</keyword>
<evidence type="ECO:0000256" key="5">
    <source>
        <dbReference type="ARBA" id="ARBA00022737"/>
    </source>
</evidence>
<dbReference type="OrthoDB" id="756301at2759"/>
<comment type="similarity">
    <text evidence="2">Belongs to the mitochondrial carrier (TC 2.A.29) family.</text>
</comment>
<evidence type="ECO:0000256" key="6">
    <source>
        <dbReference type="ARBA" id="ARBA00022989"/>
    </source>
</evidence>
<gene>
    <name evidence="9" type="ORF">PGLA1383_LOCUS12079</name>
</gene>
<sequence length="896" mass="97977">MALARSLDEVWGNIAAAAVAGFMQPGIFNPLDCLRIRWQVSQASPTAQVPGATFRGFIADLLQREGLWTGLWRPGLPTNMCAVAVSQGLRMGLYPSVRDLLQSHLAGSSGTPCPGKATKTKSTSVMLLAGLGAGSVAYFVGAPFWLVKTRQQAAAQLASEAATPEQLRAKAIFPGSLHECTADGWTDARQIAALHSSATLKGSISMHLGYDGTKTKALEMGLSDGPLLHAAAASAGGFWAATFSAPADTLMTRYQSSRLRASSADQQGRAHLCCTKCFMESVFVVVLSIPSSFEEIASFCASVVACVCRLRCFAFDATARCFQTISFWPTELVLGASAVKLHGNLPNCLRCDSLELTLSRADGQEHAKPSLESRQPKYTEPFGSMGSIRFGYIVILSYRGLADCASSMLRESGPSVFSKLHLGGQVLRAGPVAECWTPGVRFFRGWTANFIRLAPTFTFGSVIYEQTRLALGLGYMNCVASTGRWTSNLLESGVLKVSVTGSRRKEQRAAKVAPQRANGPSRPDKAGIGVRLFSFQSRWDEGTGQRYQLTRWAFYLHFAADMLKLLSWDQFSKVAAHPEQVVVSELLGICHQIFGLQALVGGLVFIPGAWEHRLGIETVLNLAIPAVARYFTRQPHPDNFRVLRVAAIYWLVGICWSVLQCAFFLKVEELPKAIVKLLIYVIQWVALARLWRMLQDEQLKAQRFFLNFVVMNKEEVVKAQVQKRTGWGDAVGTKRLGRLAAALANRKFTDEKFCLNLASKIEANIPEKMILNGISAHAELQFQKGSIIVVLVTIENVDIHKLIEVKADAKMADKISWWLSCLPNRAMTEVNGLIMSQLGNNLLTKLPDQIAKEMMEVGGVQVAVEARPPKEEAEYLFALLAQANQHDAVSASHCAH</sequence>
<proteinExistence type="inferred from homology"/>
<dbReference type="InterPro" id="IPR050391">
    <property type="entry name" value="Mito_Metabolite_Transporter"/>
</dbReference>
<protein>
    <submittedName>
        <fullName evidence="9">Uncharacterized protein</fullName>
    </submittedName>
</protein>
<dbReference type="GO" id="GO:0016020">
    <property type="term" value="C:membrane"/>
    <property type="evidence" value="ECO:0007669"/>
    <property type="project" value="UniProtKB-SubCell"/>
</dbReference>
<evidence type="ECO:0000256" key="3">
    <source>
        <dbReference type="ARBA" id="ARBA00022448"/>
    </source>
</evidence>
<evidence type="ECO:0000313" key="9">
    <source>
        <dbReference type="EMBL" id="CAE8593491.1"/>
    </source>
</evidence>
<evidence type="ECO:0000256" key="8">
    <source>
        <dbReference type="SAM" id="Phobius"/>
    </source>
</evidence>
<dbReference type="InterPro" id="IPR018108">
    <property type="entry name" value="MCP_transmembrane"/>
</dbReference>
<dbReference type="Proteomes" id="UP000654075">
    <property type="component" value="Unassembled WGS sequence"/>
</dbReference>
<dbReference type="Gene3D" id="1.50.40.10">
    <property type="entry name" value="Mitochondrial carrier domain"/>
    <property type="match status" value="2"/>
</dbReference>
<evidence type="ECO:0000313" key="10">
    <source>
        <dbReference type="Proteomes" id="UP000654075"/>
    </source>
</evidence>